<keyword evidence="2" id="KW-1185">Reference proteome</keyword>
<name>A0ABR0Q162_GOSAR</name>
<gene>
    <name evidence="1" type="ORF">PVK06_016699</name>
</gene>
<reference evidence="1 2" key="1">
    <citation type="submission" date="2023-03" db="EMBL/GenBank/DDBJ databases">
        <title>WGS of Gossypium arboreum.</title>
        <authorList>
            <person name="Yu D."/>
        </authorList>
    </citation>
    <scope>NUCLEOTIDE SEQUENCE [LARGE SCALE GENOMIC DNA]</scope>
    <source>
        <tissue evidence="1">Leaf</tissue>
    </source>
</reference>
<accession>A0ABR0Q162</accession>
<protein>
    <submittedName>
        <fullName evidence="1">Uncharacterized protein</fullName>
    </submittedName>
</protein>
<evidence type="ECO:0000313" key="1">
    <source>
        <dbReference type="EMBL" id="KAK5832891.1"/>
    </source>
</evidence>
<proteinExistence type="predicted"/>
<organism evidence="1 2">
    <name type="scientific">Gossypium arboreum</name>
    <name type="common">Tree cotton</name>
    <name type="synonym">Gossypium nanking</name>
    <dbReference type="NCBI Taxonomy" id="29729"/>
    <lineage>
        <taxon>Eukaryota</taxon>
        <taxon>Viridiplantae</taxon>
        <taxon>Streptophyta</taxon>
        <taxon>Embryophyta</taxon>
        <taxon>Tracheophyta</taxon>
        <taxon>Spermatophyta</taxon>
        <taxon>Magnoliopsida</taxon>
        <taxon>eudicotyledons</taxon>
        <taxon>Gunneridae</taxon>
        <taxon>Pentapetalae</taxon>
        <taxon>rosids</taxon>
        <taxon>malvids</taxon>
        <taxon>Malvales</taxon>
        <taxon>Malvaceae</taxon>
        <taxon>Malvoideae</taxon>
        <taxon>Gossypium</taxon>
    </lineage>
</organism>
<evidence type="ECO:0000313" key="2">
    <source>
        <dbReference type="Proteomes" id="UP001358586"/>
    </source>
</evidence>
<sequence>MATSICEGVGFDDSFMEGNSNPDSRRLVALFGANTNEDLDLLEGDIKKSIVNGIPSIEFSEKIQQILIKDMGTIMVLKLFGHNIRHLTLQNKIYSLWKPSSPF</sequence>
<dbReference type="EMBL" id="JARKNE010000005">
    <property type="protein sequence ID" value="KAK5832891.1"/>
    <property type="molecule type" value="Genomic_DNA"/>
</dbReference>
<dbReference type="Proteomes" id="UP001358586">
    <property type="component" value="Chromosome 5"/>
</dbReference>
<comment type="caution">
    <text evidence="1">The sequence shown here is derived from an EMBL/GenBank/DDBJ whole genome shotgun (WGS) entry which is preliminary data.</text>
</comment>